<organism evidence="1 2">
    <name type="scientific">Caerostris extrusa</name>
    <name type="common">Bark spider</name>
    <name type="synonym">Caerostris bankana</name>
    <dbReference type="NCBI Taxonomy" id="172846"/>
    <lineage>
        <taxon>Eukaryota</taxon>
        <taxon>Metazoa</taxon>
        <taxon>Ecdysozoa</taxon>
        <taxon>Arthropoda</taxon>
        <taxon>Chelicerata</taxon>
        <taxon>Arachnida</taxon>
        <taxon>Araneae</taxon>
        <taxon>Araneomorphae</taxon>
        <taxon>Entelegynae</taxon>
        <taxon>Araneoidea</taxon>
        <taxon>Araneidae</taxon>
        <taxon>Caerostris</taxon>
    </lineage>
</organism>
<evidence type="ECO:0000313" key="2">
    <source>
        <dbReference type="Proteomes" id="UP001054945"/>
    </source>
</evidence>
<comment type="caution">
    <text evidence="1">The sequence shown here is derived from an EMBL/GenBank/DDBJ whole genome shotgun (WGS) entry which is preliminary data.</text>
</comment>
<dbReference type="EMBL" id="BPLR01006859">
    <property type="protein sequence ID" value="GIY12854.1"/>
    <property type="molecule type" value="Genomic_DNA"/>
</dbReference>
<reference evidence="1 2" key="1">
    <citation type="submission" date="2021-06" db="EMBL/GenBank/DDBJ databases">
        <title>Caerostris extrusa draft genome.</title>
        <authorList>
            <person name="Kono N."/>
            <person name="Arakawa K."/>
        </authorList>
    </citation>
    <scope>NUCLEOTIDE SEQUENCE [LARGE SCALE GENOMIC DNA]</scope>
</reference>
<sequence length="82" mass="9845">EEKHNLDLFVLGEDKKSEAFQVAAIYYLKLNSESLYRKEEIGLHGHSYWEKPIWLSRKWSMACRQRIQRISSFGWNPRNFSP</sequence>
<accession>A0AAV4QVM1</accession>
<protein>
    <submittedName>
        <fullName evidence="1">Uncharacterized protein</fullName>
    </submittedName>
</protein>
<dbReference type="Proteomes" id="UP001054945">
    <property type="component" value="Unassembled WGS sequence"/>
</dbReference>
<gene>
    <name evidence="1" type="ORF">CEXT_328941</name>
</gene>
<dbReference type="AlphaFoldDB" id="A0AAV4QVM1"/>
<evidence type="ECO:0000313" key="1">
    <source>
        <dbReference type="EMBL" id="GIY12854.1"/>
    </source>
</evidence>
<proteinExistence type="predicted"/>
<name>A0AAV4QVM1_CAEEX</name>
<keyword evidence="2" id="KW-1185">Reference proteome</keyword>
<feature type="non-terminal residue" evidence="1">
    <location>
        <position position="1"/>
    </location>
</feature>